<feature type="domain" description="C2" evidence="3">
    <location>
        <begin position="1"/>
        <end position="108"/>
    </location>
</feature>
<dbReference type="InterPro" id="IPR035892">
    <property type="entry name" value="C2_domain_sf"/>
</dbReference>
<dbReference type="EMBL" id="JBIMZQ010000074">
    <property type="protein sequence ID" value="KAL3656755.1"/>
    <property type="molecule type" value="Genomic_DNA"/>
</dbReference>
<dbReference type="InterPro" id="IPR000008">
    <property type="entry name" value="C2_dom"/>
</dbReference>
<dbReference type="PANTHER" id="PTHR45911">
    <property type="entry name" value="C2 DOMAIN-CONTAINING PROTEIN"/>
    <property type="match status" value="1"/>
</dbReference>
<comment type="caution">
    <text evidence="4">The sequence shown here is derived from an EMBL/GenBank/DDBJ whole genome shotgun (WGS) entry which is preliminary data.</text>
</comment>
<dbReference type="AlphaFoldDB" id="A0ABD3EUQ7"/>
<dbReference type="Proteomes" id="UP001632037">
    <property type="component" value="Unassembled WGS sequence"/>
</dbReference>
<keyword evidence="2" id="KW-0106">Calcium</keyword>
<reference evidence="4 5" key="1">
    <citation type="submission" date="2024-09" db="EMBL/GenBank/DDBJ databases">
        <title>Genome sequencing and assembly of Phytophthora oleae, isolate VK10A, causative agent of rot of olive drupes.</title>
        <authorList>
            <person name="Conti Taguali S."/>
            <person name="Riolo M."/>
            <person name="La Spada F."/>
            <person name="Cacciola S.O."/>
            <person name="Dionisio G."/>
        </authorList>
    </citation>
    <scope>NUCLEOTIDE SEQUENCE [LARGE SCALE GENOMIC DNA]</scope>
    <source>
        <strain evidence="4 5">VK10A</strain>
    </source>
</reference>
<keyword evidence="5" id="KW-1185">Reference proteome</keyword>
<evidence type="ECO:0000313" key="4">
    <source>
        <dbReference type="EMBL" id="KAL3656755.1"/>
    </source>
</evidence>
<dbReference type="PROSITE" id="PS50004">
    <property type="entry name" value="C2"/>
    <property type="match status" value="1"/>
</dbReference>
<keyword evidence="1" id="KW-0479">Metal-binding</keyword>
<protein>
    <recommendedName>
        <fullName evidence="3">C2 domain-containing protein</fullName>
    </recommendedName>
</protein>
<dbReference type="PANTHER" id="PTHR45911:SF7">
    <property type="entry name" value="C2 DOMAIN-CONTAINING PROTEIN"/>
    <property type="match status" value="1"/>
</dbReference>
<name>A0ABD3EUQ7_9STRA</name>
<accession>A0ABD3EUQ7</accession>
<dbReference type="GO" id="GO:0046872">
    <property type="term" value="F:metal ion binding"/>
    <property type="evidence" value="ECO:0007669"/>
    <property type="project" value="UniProtKB-KW"/>
</dbReference>
<dbReference type="SMART" id="SM00239">
    <property type="entry name" value="C2"/>
    <property type="match status" value="1"/>
</dbReference>
<gene>
    <name evidence="4" type="ORF">V7S43_018314</name>
</gene>
<dbReference type="CDD" id="cd00030">
    <property type="entry name" value="C2"/>
    <property type="match status" value="1"/>
</dbReference>
<dbReference type="Pfam" id="PF00168">
    <property type="entry name" value="C2"/>
    <property type="match status" value="1"/>
</dbReference>
<dbReference type="SUPFAM" id="SSF49562">
    <property type="entry name" value="C2 domain (Calcium/lipid-binding domain, CaLB)"/>
    <property type="match status" value="1"/>
</dbReference>
<proteinExistence type="predicted"/>
<dbReference type="Gene3D" id="2.60.40.150">
    <property type="entry name" value="C2 domain"/>
    <property type="match status" value="1"/>
</dbReference>
<evidence type="ECO:0000256" key="1">
    <source>
        <dbReference type="ARBA" id="ARBA00022723"/>
    </source>
</evidence>
<evidence type="ECO:0000256" key="2">
    <source>
        <dbReference type="ARBA" id="ARBA00022837"/>
    </source>
</evidence>
<evidence type="ECO:0000259" key="3">
    <source>
        <dbReference type="PROSITE" id="PS50004"/>
    </source>
</evidence>
<sequence length="174" mass="18975">MPYLHVTLFSAADLPASHSILVGGKSDPYAIIKVGNTKFRSLCLKNNLNPQWNPPEQFVFPIEDVASAVLSVKVFDMGFIKRDDLFGELVLPVAKFADTIDLWQHEKHHLTVPKAFGKQHCQASVELEICLKHVAEDRLNNSITCGRISPDTAPLAIGSPVTLAGGGSGRRTTT</sequence>
<evidence type="ECO:0000313" key="5">
    <source>
        <dbReference type="Proteomes" id="UP001632037"/>
    </source>
</evidence>
<organism evidence="4 5">
    <name type="scientific">Phytophthora oleae</name>
    <dbReference type="NCBI Taxonomy" id="2107226"/>
    <lineage>
        <taxon>Eukaryota</taxon>
        <taxon>Sar</taxon>
        <taxon>Stramenopiles</taxon>
        <taxon>Oomycota</taxon>
        <taxon>Peronosporomycetes</taxon>
        <taxon>Peronosporales</taxon>
        <taxon>Peronosporaceae</taxon>
        <taxon>Phytophthora</taxon>
    </lineage>
</organism>